<organism evidence="4 5">
    <name type="scientific">Paraburkholderia phytofirmans OLGA172</name>
    <dbReference type="NCBI Taxonomy" id="1417228"/>
    <lineage>
        <taxon>Bacteria</taxon>
        <taxon>Pseudomonadati</taxon>
        <taxon>Pseudomonadota</taxon>
        <taxon>Betaproteobacteria</taxon>
        <taxon>Burkholderiales</taxon>
        <taxon>Burkholderiaceae</taxon>
        <taxon>Paraburkholderia</taxon>
    </lineage>
</organism>
<keyword evidence="5" id="KW-1185">Reference proteome</keyword>
<dbReference type="InterPro" id="IPR002347">
    <property type="entry name" value="SDR_fam"/>
</dbReference>
<dbReference type="OrthoDB" id="9793499at2"/>
<dbReference type="RefSeq" id="WP_063499416.1">
    <property type="nucleotide sequence ID" value="NZ_CP014579.1"/>
</dbReference>
<evidence type="ECO:0000313" key="5">
    <source>
        <dbReference type="Proteomes" id="UP000076852"/>
    </source>
</evidence>
<dbReference type="CDD" id="cd05233">
    <property type="entry name" value="SDR_c"/>
    <property type="match status" value="1"/>
</dbReference>
<dbReference type="InterPro" id="IPR020904">
    <property type="entry name" value="Sc_DH/Rdtase_CS"/>
</dbReference>
<accession>A0A160FST7</accession>
<gene>
    <name evidence="4" type="ORF">AYM40_28310</name>
</gene>
<dbReference type="SUPFAM" id="SSF51735">
    <property type="entry name" value="NAD(P)-binding Rossmann-fold domains"/>
    <property type="match status" value="1"/>
</dbReference>
<sequence>MNESNNLNGKVAMVTGGSSGIGAATVKMLARAGASVVIGYNNGEDRARRLCESLPGTGHEIAKVELEDVTTTRALAHELQNKYGKVDVLVNSAGFTQPIAHSNLDALDETLFDSMLVTNARGPYSVIRALLPLLRASGDAVVVNVSSISAFTGSGSNIAYCAAKAAVDTMTMSLARVLGPEVRVLCVSPAAVATDFLPGRDREALNTFVASTPLKRVVEPEDVAKAIMACVTHLTVATGVRIVVDGGRHL</sequence>
<dbReference type="PANTHER" id="PTHR43639">
    <property type="entry name" value="OXIDOREDUCTASE, SHORT-CHAIN DEHYDROGENASE/REDUCTASE FAMILY (AFU_ORTHOLOGUE AFUA_5G02870)"/>
    <property type="match status" value="1"/>
</dbReference>
<reference evidence="4 5" key="1">
    <citation type="journal article" date="2016" name="Gene">
        <title>PacBio SMRT assembly of a complex multi-replicon genome reveals chlorocatechol degradative operon in a region of genome plasticity.</title>
        <authorList>
            <person name="Ricker N."/>
            <person name="Shen S.Y."/>
            <person name="Goordial J."/>
            <person name="Jin S."/>
            <person name="Fulthorpe R.R."/>
        </authorList>
    </citation>
    <scope>NUCLEOTIDE SEQUENCE [LARGE SCALE GENOMIC DNA]</scope>
    <source>
        <strain evidence="4 5">OLGA172</strain>
    </source>
</reference>
<evidence type="ECO:0000256" key="1">
    <source>
        <dbReference type="ARBA" id="ARBA00006484"/>
    </source>
</evidence>
<dbReference type="AlphaFoldDB" id="A0A160FST7"/>
<feature type="domain" description="Ketoreductase" evidence="3">
    <location>
        <begin position="10"/>
        <end position="196"/>
    </location>
</feature>
<dbReference type="PANTHER" id="PTHR43639:SF1">
    <property type="entry name" value="SHORT-CHAIN DEHYDROGENASE_REDUCTASE FAMILY PROTEIN"/>
    <property type="match status" value="1"/>
</dbReference>
<dbReference type="FunFam" id="3.40.50.720:FF:000084">
    <property type="entry name" value="Short-chain dehydrogenase reductase"/>
    <property type="match status" value="1"/>
</dbReference>
<evidence type="ECO:0000259" key="3">
    <source>
        <dbReference type="SMART" id="SM00822"/>
    </source>
</evidence>
<dbReference type="InterPro" id="IPR057326">
    <property type="entry name" value="KR_dom"/>
</dbReference>
<keyword evidence="2" id="KW-0560">Oxidoreductase</keyword>
<dbReference type="PROSITE" id="PS00061">
    <property type="entry name" value="ADH_SHORT"/>
    <property type="match status" value="1"/>
</dbReference>
<dbReference type="STRING" id="1804984.AYM40_28310"/>
<dbReference type="Pfam" id="PF13561">
    <property type="entry name" value="adh_short_C2"/>
    <property type="match status" value="1"/>
</dbReference>
<dbReference type="PRINTS" id="PR00081">
    <property type="entry name" value="GDHRDH"/>
</dbReference>
<protein>
    <submittedName>
        <fullName evidence="4">Short-chain dehydrogenase</fullName>
    </submittedName>
</protein>
<dbReference type="InterPro" id="IPR036291">
    <property type="entry name" value="NAD(P)-bd_dom_sf"/>
</dbReference>
<dbReference type="PRINTS" id="PR00080">
    <property type="entry name" value="SDRFAMILY"/>
</dbReference>
<comment type="similarity">
    <text evidence="1">Belongs to the short-chain dehydrogenases/reductases (SDR) family.</text>
</comment>
<dbReference type="KEGG" id="buz:AYM40_28310"/>
<evidence type="ECO:0000256" key="2">
    <source>
        <dbReference type="ARBA" id="ARBA00023002"/>
    </source>
</evidence>
<dbReference type="GO" id="GO:0016491">
    <property type="term" value="F:oxidoreductase activity"/>
    <property type="evidence" value="ECO:0007669"/>
    <property type="project" value="UniProtKB-KW"/>
</dbReference>
<dbReference type="SMART" id="SM00822">
    <property type="entry name" value="PKS_KR"/>
    <property type="match status" value="1"/>
</dbReference>
<dbReference type="Proteomes" id="UP000076852">
    <property type="component" value="Chromosome 2"/>
</dbReference>
<name>A0A160FST7_9BURK</name>
<proteinExistence type="inferred from homology"/>
<dbReference type="Gene3D" id="3.40.50.720">
    <property type="entry name" value="NAD(P)-binding Rossmann-like Domain"/>
    <property type="match status" value="1"/>
</dbReference>
<dbReference type="EMBL" id="CP014579">
    <property type="protein sequence ID" value="ANB76169.1"/>
    <property type="molecule type" value="Genomic_DNA"/>
</dbReference>
<evidence type="ECO:0000313" key="4">
    <source>
        <dbReference type="EMBL" id="ANB76169.1"/>
    </source>
</evidence>